<proteinExistence type="inferred from homology"/>
<dbReference type="EC" id="2.3.1.266" evidence="5"/>
<evidence type="ECO:0000256" key="2">
    <source>
        <dbReference type="ARBA" id="ARBA00022490"/>
    </source>
</evidence>
<dbReference type="InterPro" id="IPR000182">
    <property type="entry name" value="GNAT_dom"/>
</dbReference>
<gene>
    <name evidence="7" type="primary">rimI</name>
    <name evidence="7" type="ORF">H9747_15515</name>
</gene>
<dbReference type="GO" id="GO:0008999">
    <property type="term" value="F:protein-N-terminal-alanine acetyltransferase activity"/>
    <property type="evidence" value="ECO:0007669"/>
    <property type="project" value="UniProtKB-EC"/>
</dbReference>
<dbReference type="InterPro" id="IPR006464">
    <property type="entry name" value="AcTrfase_RimI/Ard1"/>
</dbReference>
<dbReference type="InterPro" id="IPR016181">
    <property type="entry name" value="Acyl_CoA_acyltransferase"/>
</dbReference>
<reference evidence="7" key="1">
    <citation type="journal article" date="2021" name="PeerJ">
        <title>Extensive microbial diversity within the chicken gut microbiome revealed by metagenomics and culture.</title>
        <authorList>
            <person name="Gilroy R."/>
            <person name="Ravi A."/>
            <person name="Getino M."/>
            <person name="Pursley I."/>
            <person name="Horton D.L."/>
            <person name="Alikhan N.F."/>
            <person name="Baker D."/>
            <person name="Gharbi K."/>
            <person name="Hall N."/>
            <person name="Watson M."/>
            <person name="Adriaenssens E.M."/>
            <person name="Foster-Nyarko E."/>
            <person name="Jarju S."/>
            <person name="Secka A."/>
            <person name="Antonio M."/>
            <person name="Oren A."/>
            <person name="Chaudhuri R.R."/>
            <person name="La Ragione R."/>
            <person name="Hildebrand F."/>
            <person name="Pallen M.J."/>
        </authorList>
    </citation>
    <scope>NUCLEOTIDE SEQUENCE</scope>
    <source>
        <strain evidence="7">CHK195-9823</strain>
    </source>
</reference>
<comment type="catalytic activity">
    <reaction evidence="5">
        <text>N-terminal L-alanyl-[ribosomal protein bS18] + acetyl-CoA = N-terminal N(alpha)-acetyl-L-alanyl-[ribosomal protein bS18] + CoA + H(+)</text>
        <dbReference type="Rhea" id="RHEA:43756"/>
        <dbReference type="Rhea" id="RHEA-COMP:10676"/>
        <dbReference type="Rhea" id="RHEA-COMP:10677"/>
        <dbReference type="ChEBI" id="CHEBI:15378"/>
        <dbReference type="ChEBI" id="CHEBI:57287"/>
        <dbReference type="ChEBI" id="CHEBI:57288"/>
        <dbReference type="ChEBI" id="CHEBI:64718"/>
        <dbReference type="ChEBI" id="CHEBI:83683"/>
        <dbReference type="EC" id="2.3.1.266"/>
    </reaction>
</comment>
<dbReference type="PROSITE" id="PS51186">
    <property type="entry name" value="GNAT"/>
    <property type="match status" value="1"/>
</dbReference>
<evidence type="ECO:0000256" key="3">
    <source>
        <dbReference type="ARBA" id="ARBA00022679"/>
    </source>
</evidence>
<keyword evidence="3" id="KW-0808">Transferase</keyword>
<dbReference type="CDD" id="cd04301">
    <property type="entry name" value="NAT_SF"/>
    <property type="match status" value="1"/>
</dbReference>
<keyword evidence="2 5" id="KW-0963">Cytoplasm</keyword>
<dbReference type="SUPFAM" id="SSF55729">
    <property type="entry name" value="Acyl-CoA N-acyltransferases (Nat)"/>
    <property type="match status" value="1"/>
</dbReference>
<evidence type="ECO:0000313" key="8">
    <source>
        <dbReference type="Proteomes" id="UP000886814"/>
    </source>
</evidence>
<evidence type="ECO:0000256" key="5">
    <source>
        <dbReference type="RuleBase" id="RU363094"/>
    </source>
</evidence>
<dbReference type="GO" id="GO:0005737">
    <property type="term" value="C:cytoplasm"/>
    <property type="evidence" value="ECO:0007669"/>
    <property type="project" value="UniProtKB-SubCell"/>
</dbReference>
<dbReference type="InterPro" id="IPR050680">
    <property type="entry name" value="YpeA/RimI_acetyltransf"/>
</dbReference>
<dbReference type="Proteomes" id="UP000886814">
    <property type="component" value="Unassembled WGS sequence"/>
</dbReference>
<sequence>MEKIEIRRMQAQDVSQAAAIEKENFSLPWTEESFLQALEKKENIYLTALEGEQVVGYIGMWTVLDEGEITQVSVKRECQGRHIGRRLLEMLEEEGKRAGVASFFLEVRRSNAPAIHLYENCGFSVQGIRKNFYENPREDGILMEKKVASHF</sequence>
<dbReference type="PANTHER" id="PTHR43420:SF44">
    <property type="entry name" value="ACETYLTRANSFERASE YPEA"/>
    <property type="match status" value="1"/>
</dbReference>
<keyword evidence="7" id="KW-0689">Ribosomal protein</keyword>
<dbReference type="PANTHER" id="PTHR43420">
    <property type="entry name" value="ACETYLTRANSFERASE"/>
    <property type="match status" value="1"/>
</dbReference>
<dbReference type="AlphaFoldDB" id="A0A9D1PG72"/>
<accession>A0A9D1PG72</accession>
<protein>
    <recommendedName>
        <fullName evidence="5">[Ribosomal protein bS18]-alanine N-acetyltransferase</fullName>
        <ecNumber evidence="5">2.3.1.266</ecNumber>
    </recommendedName>
</protein>
<evidence type="ECO:0000259" key="6">
    <source>
        <dbReference type="PROSITE" id="PS51186"/>
    </source>
</evidence>
<evidence type="ECO:0000256" key="1">
    <source>
        <dbReference type="ARBA" id="ARBA00005395"/>
    </source>
</evidence>
<comment type="subcellular location">
    <subcellularLocation>
        <location evidence="5">Cytoplasm</location>
    </subcellularLocation>
</comment>
<comment type="similarity">
    <text evidence="1 5">Belongs to the acetyltransferase family. RimI subfamily.</text>
</comment>
<name>A0A9D1PG72_9FIRM</name>
<dbReference type="Gene3D" id="3.40.630.30">
    <property type="match status" value="1"/>
</dbReference>
<dbReference type="Pfam" id="PF00583">
    <property type="entry name" value="Acetyltransf_1"/>
    <property type="match status" value="1"/>
</dbReference>
<evidence type="ECO:0000256" key="4">
    <source>
        <dbReference type="ARBA" id="ARBA00023315"/>
    </source>
</evidence>
<keyword evidence="4" id="KW-0012">Acyltransferase</keyword>
<evidence type="ECO:0000313" key="7">
    <source>
        <dbReference type="EMBL" id="HIV40376.1"/>
    </source>
</evidence>
<dbReference type="EMBL" id="DXIQ01000111">
    <property type="protein sequence ID" value="HIV40376.1"/>
    <property type="molecule type" value="Genomic_DNA"/>
</dbReference>
<reference evidence="7" key="2">
    <citation type="submission" date="2021-04" db="EMBL/GenBank/DDBJ databases">
        <authorList>
            <person name="Gilroy R."/>
        </authorList>
    </citation>
    <scope>NUCLEOTIDE SEQUENCE</scope>
    <source>
        <strain evidence="7">CHK195-9823</strain>
    </source>
</reference>
<dbReference type="GO" id="GO:0005840">
    <property type="term" value="C:ribosome"/>
    <property type="evidence" value="ECO:0007669"/>
    <property type="project" value="UniProtKB-KW"/>
</dbReference>
<organism evidence="7 8">
    <name type="scientific">Candidatus Blautia stercorigallinarum</name>
    <dbReference type="NCBI Taxonomy" id="2838501"/>
    <lineage>
        <taxon>Bacteria</taxon>
        <taxon>Bacillati</taxon>
        <taxon>Bacillota</taxon>
        <taxon>Clostridia</taxon>
        <taxon>Lachnospirales</taxon>
        <taxon>Lachnospiraceae</taxon>
        <taxon>Blautia</taxon>
    </lineage>
</organism>
<dbReference type="NCBIfam" id="TIGR01575">
    <property type="entry name" value="rimI"/>
    <property type="match status" value="1"/>
</dbReference>
<keyword evidence="7" id="KW-0687">Ribonucleoprotein</keyword>
<feature type="domain" description="N-acetyltransferase" evidence="6">
    <location>
        <begin position="4"/>
        <end position="148"/>
    </location>
</feature>
<comment type="caution">
    <text evidence="7">The sequence shown here is derived from an EMBL/GenBank/DDBJ whole genome shotgun (WGS) entry which is preliminary data.</text>
</comment>
<comment type="function">
    <text evidence="5">Acetylates the N-terminal alanine of ribosomal protein bS18.</text>
</comment>